<evidence type="ECO:0000313" key="2">
    <source>
        <dbReference type="EMBL" id="KSA03761.1"/>
    </source>
</evidence>
<dbReference type="SUPFAM" id="SSF48464">
    <property type="entry name" value="ENTH/VHS domain"/>
    <property type="match status" value="1"/>
</dbReference>
<dbReference type="InterPro" id="IPR008942">
    <property type="entry name" value="ENTH_VHS"/>
</dbReference>
<dbReference type="InterPro" id="IPR054127">
    <property type="entry name" value="Pcf11_C"/>
</dbReference>
<protein>
    <recommendedName>
        <fullName evidence="1">CID domain-containing protein</fullName>
    </recommendedName>
</protein>
<dbReference type="InterPro" id="IPR021605">
    <property type="entry name" value="Pcf11_Clp1-ID"/>
</dbReference>
<sequence length="533" mass="60414">MSNDLKSAIVEDYAQSLTDLTFNSRPIIDNLTTIAKENTNVADGIINAITNRILKCIPEHKLFALYVLDSVCKNVGNPYNILVGDEIFKLFSHVYLLVNGQVRQKLVNLFETWKITKTKGTNLPLFPREQLDKISAFLTQAHAKNSKRNDQLTNNVLIDDINTLVPIFQNKLINNPDPRLTDRFNALNQLKTLLQSQNMNVNELQAVQSQLQTIKQQELNTYNTPIPTPAATPATTPGLPNTPVIQNNKARDIFGMLVVSGLIKMDQALKPGSLPTYELNFPKQKYQPTVNIPNNVDLPSNSVLEQLLINSNAKFNIPSSNIARTEYDQLKFNELNNLSIDSKGLQNFINTNKISNSTRSLLYEAKSSKCGTCGKRFTTDEAGVSKRRLHLDWHFRINKKMATSSVQSRVWYLDDYDWVKFRDENLLEYSTTSNTESLQTSISNNSNMTKAETPYVTIPSNETNMNNKCLICRDQIKATYNDDLGEWCWFNCIRAPGEGKNSRKICHATCFNEANKKRGAVDELNTKVKREKF</sequence>
<feature type="domain" description="CID" evidence="1">
    <location>
        <begin position="5"/>
        <end position="142"/>
    </location>
</feature>
<dbReference type="GO" id="GO:0031124">
    <property type="term" value="P:mRNA 3'-end processing"/>
    <property type="evidence" value="ECO:0007669"/>
    <property type="project" value="InterPro"/>
</dbReference>
<dbReference type="Proteomes" id="UP000054251">
    <property type="component" value="Unassembled WGS sequence"/>
</dbReference>
<reference evidence="2 3" key="1">
    <citation type="submission" date="2015-11" db="EMBL/GenBank/DDBJ databases">
        <title>The genome of Debaryomyces fabryi.</title>
        <authorList>
            <person name="Tafer H."/>
            <person name="Lopandic K."/>
        </authorList>
    </citation>
    <scope>NUCLEOTIDE SEQUENCE [LARGE SCALE GENOMIC DNA]</scope>
    <source>
        <strain evidence="2 3">CBS 789</strain>
    </source>
</reference>
<gene>
    <name evidence="2" type="ORF">AC631_00396</name>
</gene>
<dbReference type="InterPro" id="IPR047415">
    <property type="entry name" value="Pcf11_CID"/>
</dbReference>
<dbReference type="Pfam" id="PF04818">
    <property type="entry name" value="CID"/>
    <property type="match status" value="1"/>
</dbReference>
<dbReference type="FunFam" id="1.25.40.90:FF:000016">
    <property type="entry name" value="mRNA cleavage factor complex component Pcf11"/>
    <property type="match status" value="1"/>
</dbReference>
<dbReference type="AlphaFoldDB" id="A0A0V1Q5H2"/>
<dbReference type="OrthoDB" id="2129491at2759"/>
<dbReference type="PANTHER" id="PTHR15921">
    <property type="entry name" value="PRE-MRNA CLEAVAGE COMPLEX II"/>
    <property type="match status" value="1"/>
</dbReference>
<accession>A0A0V1Q5H2</accession>
<dbReference type="PROSITE" id="PS51391">
    <property type="entry name" value="CID"/>
    <property type="match status" value="1"/>
</dbReference>
<dbReference type="EMBL" id="LMYN01000005">
    <property type="protein sequence ID" value="KSA03761.1"/>
    <property type="molecule type" value="Genomic_DNA"/>
</dbReference>
<dbReference type="CDD" id="cd16982">
    <property type="entry name" value="CID_Pcf11"/>
    <property type="match status" value="1"/>
</dbReference>
<keyword evidence="3" id="KW-1185">Reference proteome</keyword>
<dbReference type="InterPro" id="IPR045154">
    <property type="entry name" value="PCF11-like"/>
</dbReference>
<dbReference type="GeneID" id="26837405"/>
<evidence type="ECO:0000313" key="3">
    <source>
        <dbReference type="Proteomes" id="UP000054251"/>
    </source>
</evidence>
<comment type="caution">
    <text evidence="2">The sequence shown here is derived from an EMBL/GenBank/DDBJ whole genome shotgun (WGS) entry which is preliminary data.</text>
</comment>
<evidence type="ECO:0000259" key="1">
    <source>
        <dbReference type="PROSITE" id="PS51391"/>
    </source>
</evidence>
<dbReference type="GO" id="GO:0003729">
    <property type="term" value="F:mRNA binding"/>
    <property type="evidence" value="ECO:0007669"/>
    <property type="project" value="InterPro"/>
</dbReference>
<dbReference type="Pfam" id="PF21936">
    <property type="entry name" value="Pcf11_C"/>
    <property type="match status" value="1"/>
</dbReference>
<dbReference type="Pfam" id="PF11526">
    <property type="entry name" value="Pfc11_Clp1_ID"/>
    <property type="match status" value="1"/>
</dbReference>
<dbReference type="GO" id="GO:0005737">
    <property type="term" value="C:cytoplasm"/>
    <property type="evidence" value="ECO:0007669"/>
    <property type="project" value="TreeGrafter"/>
</dbReference>
<dbReference type="Gene3D" id="1.25.40.90">
    <property type="match status" value="1"/>
</dbReference>
<dbReference type="GO" id="GO:0005849">
    <property type="term" value="C:mRNA cleavage factor complex"/>
    <property type="evidence" value="ECO:0007669"/>
    <property type="project" value="InterPro"/>
</dbReference>
<name>A0A0V1Q5H2_9ASCO</name>
<dbReference type="RefSeq" id="XP_015469863.1">
    <property type="nucleotide sequence ID" value="XM_015609226.1"/>
</dbReference>
<dbReference type="GO" id="GO:0000993">
    <property type="term" value="F:RNA polymerase II complex binding"/>
    <property type="evidence" value="ECO:0007669"/>
    <property type="project" value="InterPro"/>
</dbReference>
<dbReference type="SMART" id="SM00582">
    <property type="entry name" value="RPR"/>
    <property type="match status" value="1"/>
</dbReference>
<dbReference type="PANTHER" id="PTHR15921:SF3">
    <property type="entry name" value="PRE-MRNA CLEAVAGE COMPLEX 2 PROTEIN PCF11"/>
    <property type="match status" value="1"/>
</dbReference>
<dbReference type="GO" id="GO:0006369">
    <property type="term" value="P:termination of RNA polymerase II transcription"/>
    <property type="evidence" value="ECO:0007669"/>
    <property type="project" value="InterPro"/>
</dbReference>
<proteinExistence type="predicted"/>
<organism evidence="2 3">
    <name type="scientific">Debaryomyces fabryi</name>
    <dbReference type="NCBI Taxonomy" id="58627"/>
    <lineage>
        <taxon>Eukaryota</taxon>
        <taxon>Fungi</taxon>
        <taxon>Dikarya</taxon>
        <taxon>Ascomycota</taxon>
        <taxon>Saccharomycotina</taxon>
        <taxon>Pichiomycetes</taxon>
        <taxon>Debaryomycetaceae</taxon>
        <taxon>Debaryomyces</taxon>
    </lineage>
</organism>
<dbReference type="InterPro" id="IPR006569">
    <property type="entry name" value="CID_dom"/>
</dbReference>